<proteinExistence type="predicted"/>
<dbReference type="PROSITE" id="PS51257">
    <property type="entry name" value="PROKAR_LIPOPROTEIN"/>
    <property type="match status" value="1"/>
</dbReference>
<dbReference type="RefSeq" id="WP_016526291.1">
    <property type="nucleotide sequence ID" value="NZ_KE332518.1"/>
</dbReference>
<evidence type="ECO:0000313" key="2">
    <source>
        <dbReference type="Proteomes" id="UP000014541"/>
    </source>
</evidence>
<dbReference type="eggNOG" id="ENOG5030TF0">
    <property type="taxonomic scope" value="Bacteria"/>
</dbReference>
<dbReference type="OrthoDB" id="357391at2"/>
<evidence type="ECO:0008006" key="3">
    <source>
        <dbReference type="Google" id="ProtNLM"/>
    </source>
</evidence>
<dbReference type="Proteomes" id="UP000014541">
    <property type="component" value="Unassembled WGS sequence"/>
</dbReference>
<organism evidence="1 2">
    <name type="scientific">Treponema maltophilum ATCC 51939</name>
    <dbReference type="NCBI Taxonomy" id="1125699"/>
    <lineage>
        <taxon>Bacteria</taxon>
        <taxon>Pseudomonadati</taxon>
        <taxon>Spirochaetota</taxon>
        <taxon>Spirochaetia</taxon>
        <taxon>Spirochaetales</taxon>
        <taxon>Treponemataceae</taxon>
        <taxon>Treponema</taxon>
    </lineage>
</organism>
<sequence>MEKRRYPYSFFRLLNKRAVLVPVAFFLFFSLSCSNKTAKSESEEKGIRTDSSAVASAHHAGLRNIVLFLGHDFTDAEKKQKLTDYLDRTYGLFQNGGIISILSYPEDVTVAGKIRTASLSSKLTELRERGELSAFITIGAPQGIHSVLAALQDIGAEIPVFSVFPQDDVLGTEAGSDLVIDYRTAPLKNDADVAHDSAEDADLEYKGDFGAVLSPLIQVLLNWSEMKESPMLIPSLRREFFKQTGCNLVIYTDPVTGLRSKNHYVLEGIPREKQ</sequence>
<dbReference type="PATRIC" id="fig|1125699.3.peg.2053"/>
<accession>S3KHI3</accession>
<dbReference type="STRING" id="1125699.HMPREF9194_02033"/>
<dbReference type="HOGENOM" id="CLU_952969_0_0_12"/>
<protein>
    <recommendedName>
        <fullName evidence="3">Lipoprotein</fullName>
    </recommendedName>
</protein>
<reference evidence="1 2" key="1">
    <citation type="submission" date="2013-04" db="EMBL/GenBank/DDBJ databases">
        <title>The Genome Sequence of Treponema maltophilum ATCC 51939.</title>
        <authorList>
            <consortium name="The Broad Institute Genomics Platform"/>
            <person name="Earl A."/>
            <person name="Ward D."/>
            <person name="Feldgarden M."/>
            <person name="Gevers D."/>
            <person name="Leonetti C."/>
            <person name="Blanton J.M."/>
            <person name="Dewhirst F.E."/>
            <person name="Izard J."/>
            <person name="Walker B."/>
            <person name="Young S."/>
            <person name="Zeng Q."/>
            <person name="Gargeya S."/>
            <person name="Fitzgerald M."/>
            <person name="Haas B."/>
            <person name="Abouelleil A."/>
            <person name="Allen A.W."/>
            <person name="Alvarado L."/>
            <person name="Arachchi H.M."/>
            <person name="Berlin A.M."/>
            <person name="Chapman S.B."/>
            <person name="Gainer-Dewar J."/>
            <person name="Goldberg J."/>
            <person name="Griggs A."/>
            <person name="Gujja S."/>
            <person name="Hansen M."/>
            <person name="Howarth C."/>
            <person name="Imamovic A."/>
            <person name="Ireland A."/>
            <person name="Larimer J."/>
            <person name="McCowan C."/>
            <person name="Murphy C."/>
            <person name="Pearson M."/>
            <person name="Poon T.W."/>
            <person name="Priest M."/>
            <person name="Roberts A."/>
            <person name="Saif S."/>
            <person name="Shea T."/>
            <person name="Sisk P."/>
            <person name="Sykes S."/>
            <person name="Wortman J."/>
            <person name="Nusbaum C."/>
            <person name="Birren B."/>
        </authorList>
    </citation>
    <scope>NUCLEOTIDE SEQUENCE [LARGE SCALE GENOMIC DNA]</scope>
    <source>
        <strain evidence="1 2">ATCC 51939</strain>
    </source>
</reference>
<dbReference type="EMBL" id="ATFF01000006">
    <property type="protein sequence ID" value="EPF31682.1"/>
    <property type="molecule type" value="Genomic_DNA"/>
</dbReference>
<gene>
    <name evidence="1" type="ORF">HMPREF9194_02033</name>
</gene>
<comment type="caution">
    <text evidence="1">The sequence shown here is derived from an EMBL/GenBank/DDBJ whole genome shotgun (WGS) entry which is preliminary data.</text>
</comment>
<evidence type="ECO:0000313" key="1">
    <source>
        <dbReference type="EMBL" id="EPF31682.1"/>
    </source>
</evidence>
<dbReference type="AlphaFoldDB" id="S3KHI3"/>
<name>S3KHI3_TREMA</name>
<keyword evidence="2" id="KW-1185">Reference proteome</keyword>